<protein>
    <submittedName>
        <fullName evidence="2">Uncharacterized protein</fullName>
    </submittedName>
</protein>
<feature type="compositionally biased region" description="Polar residues" evidence="1">
    <location>
        <begin position="117"/>
        <end position="126"/>
    </location>
</feature>
<organism evidence="2 3">
    <name type="scientific">Goodea atripinnis</name>
    <dbReference type="NCBI Taxonomy" id="208336"/>
    <lineage>
        <taxon>Eukaryota</taxon>
        <taxon>Metazoa</taxon>
        <taxon>Chordata</taxon>
        <taxon>Craniata</taxon>
        <taxon>Vertebrata</taxon>
        <taxon>Euteleostomi</taxon>
        <taxon>Actinopterygii</taxon>
        <taxon>Neopterygii</taxon>
        <taxon>Teleostei</taxon>
        <taxon>Neoteleostei</taxon>
        <taxon>Acanthomorphata</taxon>
        <taxon>Ovalentaria</taxon>
        <taxon>Atherinomorphae</taxon>
        <taxon>Cyprinodontiformes</taxon>
        <taxon>Goodeidae</taxon>
        <taxon>Goodea</taxon>
    </lineage>
</organism>
<feature type="region of interest" description="Disordered" evidence="1">
    <location>
        <begin position="1"/>
        <end position="39"/>
    </location>
</feature>
<evidence type="ECO:0000313" key="2">
    <source>
        <dbReference type="EMBL" id="MEQ2186644.1"/>
    </source>
</evidence>
<keyword evidence="3" id="KW-1185">Reference proteome</keyword>
<sequence length="162" mass="17754">MERTEWSRRQSKFPSNAQSRSDESSCQPEDTTAGTYSSDYEEITIDPVCGWRPVPIKPDIHIKEEPDGPVLKRCRTVSPSHMVLPNVMEMIAALGPASSPYQSLSAGGRNTPDYSRPGSQGFSGQTGFPDFPNTPGTPTLGEYTTSGPPPPLPYQSEQVWHI</sequence>
<reference evidence="2 3" key="1">
    <citation type="submission" date="2021-06" db="EMBL/GenBank/DDBJ databases">
        <authorList>
            <person name="Palmer J.M."/>
        </authorList>
    </citation>
    <scope>NUCLEOTIDE SEQUENCE [LARGE SCALE GENOMIC DNA]</scope>
    <source>
        <strain evidence="2 3">GA_2019</strain>
        <tissue evidence="2">Muscle</tissue>
    </source>
</reference>
<gene>
    <name evidence="2" type="ORF">GOODEAATRI_030677</name>
</gene>
<evidence type="ECO:0000256" key="1">
    <source>
        <dbReference type="SAM" id="MobiDB-lite"/>
    </source>
</evidence>
<evidence type="ECO:0000313" key="3">
    <source>
        <dbReference type="Proteomes" id="UP001476798"/>
    </source>
</evidence>
<proteinExistence type="predicted"/>
<feature type="compositionally biased region" description="Polar residues" evidence="1">
    <location>
        <begin position="12"/>
        <end position="38"/>
    </location>
</feature>
<name>A0ABV0PT39_9TELE</name>
<feature type="compositionally biased region" description="Polar residues" evidence="1">
    <location>
        <begin position="134"/>
        <end position="146"/>
    </location>
</feature>
<accession>A0ABV0PT39</accession>
<comment type="caution">
    <text evidence="2">The sequence shown here is derived from an EMBL/GenBank/DDBJ whole genome shotgun (WGS) entry which is preliminary data.</text>
</comment>
<feature type="region of interest" description="Disordered" evidence="1">
    <location>
        <begin position="98"/>
        <end position="162"/>
    </location>
</feature>
<dbReference type="EMBL" id="JAHRIO010084894">
    <property type="protein sequence ID" value="MEQ2186644.1"/>
    <property type="molecule type" value="Genomic_DNA"/>
</dbReference>
<dbReference type="Proteomes" id="UP001476798">
    <property type="component" value="Unassembled WGS sequence"/>
</dbReference>